<keyword evidence="4" id="KW-0699">rRNA-binding</keyword>
<dbReference type="HAMAP" id="MF_00270">
    <property type="entry name" value="Ribosomal_bS18"/>
    <property type="match status" value="1"/>
</dbReference>
<gene>
    <name evidence="4" type="primary">rpsR</name>
    <name evidence="6" type="ORF">A2950_01650</name>
</gene>
<name>A0A1F6ERP1_9BACT</name>
<comment type="subunit">
    <text evidence="4">Part of the 30S ribosomal subunit. Forms a tight heterodimer with protein bS6.</text>
</comment>
<evidence type="ECO:0000256" key="1">
    <source>
        <dbReference type="ARBA" id="ARBA00005589"/>
    </source>
</evidence>
<dbReference type="Proteomes" id="UP000176714">
    <property type="component" value="Unassembled WGS sequence"/>
</dbReference>
<evidence type="ECO:0000256" key="2">
    <source>
        <dbReference type="ARBA" id="ARBA00022980"/>
    </source>
</evidence>
<dbReference type="GO" id="GO:0003735">
    <property type="term" value="F:structural constituent of ribosome"/>
    <property type="evidence" value="ECO:0007669"/>
    <property type="project" value="InterPro"/>
</dbReference>
<proteinExistence type="inferred from homology"/>
<dbReference type="InterPro" id="IPR036870">
    <property type="entry name" value="Ribosomal_bS18_sf"/>
</dbReference>
<comment type="function">
    <text evidence="4">Binds as a heterodimer with protein bS6 to the central domain of the 16S rRNA, where it helps stabilize the platform of the 30S subunit.</text>
</comment>
<evidence type="ECO:0000313" key="7">
    <source>
        <dbReference type="Proteomes" id="UP000176714"/>
    </source>
</evidence>
<keyword evidence="3 4" id="KW-0687">Ribonucleoprotein</keyword>
<dbReference type="EMBL" id="MFMD01000035">
    <property type="protein sequence ID" value="OGG76296.1"/>
    <property type="molecule type" value="Genomic_DNA"/>
</dbReference>
<evidence type="ECO:0000256" key="5">
    <source>
        <dbReference type="RuleBase" id="RU003910"/>
    </source>
</evidence>
<dbReference type="InterPro" id="IPR001648">
    <property type="entry name" value="Ribosomal_bS18"/>
</dbReference>
<evidence type="ECO:0000256" key="4">
    <source>
        <dbReference type="HAMAP-Rule" id="MF_00270"/>
    </source>
</evidence>
<dbReference type="SUPFAM" id="SSF46911">
    <property type="entry name" value="Ribosomal protein S18"/>
    <property type="match status" value="1"/>
</dbReference>
<keyword evidence="2 4" id="KW-0689">Ribosomal protein</keyword>
<dbReference type="AlphaFoldDB" id="A0A1F6ERP1"/>
<dbReference type="NCBIfam" id="TIGR00165">
    <property type="entry name" value="S18"/>
    <property type="match status" value="1"/>
</dbReference>
<evidence type="ECO:0000313" key="6">
    <source>
        <dbReference type="EMBL" id="OGG76296.1"/>
    </source>
</evidence>
<dbReference type="PANTHER" id="PTHR13479:SF40">
    <property type="entry name" value="SMALL RIBOSOMAL SUBUNIT PROTEIN BS18M"/>
    <property type="match status" value="1"/>
</dbReference>
<organism evidence="6 7">
    <name type="scientific">Candidatus Kaiserbacteria bacterium RIFCSPLOWO2_01_FULL_55_19</name>
    <dbReference type="NCBI Taxonomy" id="1798516"/>
    <lineage>
        <taxon>Bacteria</taxon>
        <taxon>Candidatus Kaiseribacteriota</taxon>
    </lineage>
</organism>
<evidence type="ECO:0000256" key="3">
    <source>
        <dbReference type="ARBA" id="ARBA00023274"/>
    </source>
</evidence>
<dbReference type="STRING" id="1798516.A2950_01650"/>
<accession>A0A1F6ERP1</accession>
<reference evidence="6 7" key="1">
    <citation type="journal article" date="2016" name="Nat. Commun.">
        <title>Thousands of microbial genomes shed light on interconnected biogeochemical processes in an aquifer system.</title>
        <authorList>
            <person name="Anantharaman K."/>
            <person name="Brown C.T."/>
            <person name="Hug L.A."/>
            <person name="Sharon I."/>
            <person name="Castelle C.J."/>
            <person name="Probst A.J."/>
            <person name="Thomas B.C."/>
            <person name="Singh A."/>
            <person name="Wilkins M.J."/>
            <person name="Karaoz U."/>
            <person name="Brodie E.L."/>
            <person name="Williams K.H."/>
            <person name="Hubbard S.S."/>
            <person name="Banfield J.F."/>
        </authorList>
    </citation>
    <scope>NUCLEOTIDE SEQUENCE [LARGE SCALE GENOMIC DNA]</scope>
</reference>
<dbReference type="GO" id="GO:0022627">
    <property type="term" value="C:cytosolic small ribosomal subunit"/>
    <property type="evidence" value="ECO:0007669"/>
    <property type="project" value="TreeGrafter"/>
</dbReference>
<comment type="similarity">
    <text evidence="1 4 5">Belongs to the bacterial ribosomal protein bS18 family.</text>
</comment>
<keyword evidence="4" id="KW-0694">RNA-binding</keyword>
<sequence>MAYQAEREEVEIKKFIDYKDVAYLKLFTNPHAKMLSKKRTGIPAGKQRDIMQAIKRARYMALLPYVAA</sequence>
<dbReference type="PRINTS" id="PR00974">
    <property type="entry name" value="RIBOSOMALS18"/>
</dbReference>
<dbReference type="GO" id="GO:0070181">
    <property type="term" value="F:small ribosomal subunit rRNA binding"/>
    <property type="evidence" value="ECO:0007669"/>
    <property type="project" value="TreeGrafter"/>
</dbReference>
<dbReference type="PANTHER" id="PTHR13479">
    <property type="entry name" value="30S RIBOSOMAL PROTEIN S18"/>
    <property type="match status" value="1"/>
</dbReference>
<protein>
    <recommendedName>
        <fullName evidence="4">Small ribosomal subunit protein bS18</fullName>
    </recommendedName>
</protein>
<dbReference type="Pfam" id="PF01084">
    <property type="entry name" value="Ribosomal_S18"/>
    <property type="match status" value="1"/>
</dbReference>
<dbReference type="Gene3D" id="4.10.640.10">
    <property type="entry name" value="Ribosomal protein S18"/>
    <property type="match status" value="1"/>
</dbReference>
<dbReference type="GO" id="GO:0006412">
    <property type="term" value="P:translation"/>
    <property type="evidence" value="ECO:0007669"/>
    <property type="project" value="UniProtKB-UniRule"/>
</dbReference>
<comment type="caution">
    <text evidence="6">The sequence shown here is derived from an EMBL/GenBank/DDBJ whole genome shotgun (WGS) entry which is preliminary data.</text>
</comment>